<keyword evidence="1" id="KW-1133">Transmembrane helix</keyword>
<dbReference type="EMBL" id="GGEC01071166">
    <property type="protein sequence ID" value="MBX51650.1"/>
    <property type="molecule type" value="Transcribed_RNA"/>
</dbReference>
<accession>A0A2P2PA45</accession>
<dbReference type="AlphaFoldDB" id="A0A2P2PA45"/>
<proteinExistence type="predicted"/>
<sequence length="70" mass="7626">MIFPLPKPNLTLSLYSHAAHLTLIPIHLCILLHVQVQIITIILAVLVVTVIFTVTILARMASAAVASFHC</sequence>
<evidence type="ECO:0000256" key="1">
    <source>
        <dbReference type="SAM" id="Phobius"/>
    </source>
</evidence>
<feature type="transmembrane region" description="Helical" evidence="1">
    <location>
        <begin position="12"/>
        <end position="33"/>
    </location>
</feature>
<name>A0A2P2PA45_RHIMU</name>
<keyword evidence="1" id="KW-0812">Transmembrane</keyword>
<organism evidence="2">
    <name type="scientific">Rhizophora mucronata</name>
    <name type="common">Asiatic mangrove</name>
    <dbReference type="NCBI Taxonomy" id="61149"/>
    <lineage>
        <taxon>Eukaryota</taxon>
        <taxon>Viridiplantae</taxon>
        <taxon>Streptophyta</taxon>
        <taxon>Embryophyta</taxon>
        <taxon>Tracheophyta</taxon>
        <taxon>Spermatophyta</taxon>
        <taxon>Magnoliopsida</taxon>
        <taxon>eudicotyledons</taxon>
        <taxon>Gunneridae</taxon>
        <taxon>Pentapetalae</taxon>
        <taxon>rosids</taxon>
        <taxon>fabids</taxon>
        <taxon>Malpighiales</taxon>
        <taxon>Rhizophoraceae</taxon>
        <taxon>Rhizophora</taxon>
    </lineage>
</organism>
<keyword evidence="1" id="KW-0472">Membrane</keyword>
<protein>
    <submittedName>
        <fullName evidence="2">Uncharacterized protein</fullName>
    </submittedName>
</protein>
<evidence type="ECO:0000313" key="2">
    <source>
        <dbReference type="EMBL" id="MBX51650.1"/>
    </source>
</evidence>
<reference evidence="2" key="1">
    <citation type="submission" date="2018-02" db="EMBL/GenBank/DDBJ databases">
        <title>Rhizophora mucronata_Transcriptome.</title>
        <authorList>
            <person name="Meera S.P."/>
            <person name="Sreeshan A."/>
            <person name="Augustine A."/>
        </authorList>
    </citation>
    <scope>NUCLEOTIDE SEQUENCE</scope>
    <source>
        <tissue evidence="2">Leaf</tissue>
    </source>
</reference>
<feature type="transmembrane region" description="Helical" evidence="1">
    <location>
        <begin position="39"/>
        <end position="58"/>
    </location>
</feature>